<reference evidence="1 2" key="1">
    <citation type="submission" date="2019-11" db="EMBL/GenBank/DDBJ databases">
        <title>Genome sequences of 17 halophilic strains isolated from different environments.</title>
        <authorList>
            <person name="Furrow R.E."/>
        </authorList>
    </citation>
    <scope>NUCLEOTIDE SEQUENCE [LARGE SCALE GENOMIC DNA]</scope>
    <source>
        <strain evidence="1 2">22505_10_Sand</strain>
    </source>
</reference>
<accession>A0A845E9Y1</accession>
<dbReference type="OrthoDB" id="1201990at2"/>
<sequence length="181" mass="21780">MVNDVKKIHIIGSVASGKTTLARKLSRELELPYYELDNVVWERHQTGDIRRTEEERAEYLRQVVGMEGWIMEGVHNEWWVEESFRHADVIIFLDTKYSVRTYRIIKRFILQKLRLEKAHYTPTFRIFLKMFKWNKYFEENGKPHFFQAFEEVQDKVLKVSTVKELDQRLPSLRSTSPVENK</sequence>
<dbReference type="InterPro" id="IPR052922">
    <property type="entry name" value="Cytidylate_Kinase-2"/>
</dbReference>
<dbReference type="InterPro" id="IPR027417">
    <property type="entry name" value="P-loop_NTPase"/>
</dbReference>
<gene>
    <name evidence="1" type="ORF">GLV98_01365</name>
</gene>
<evidence type="ECO:0000313" key="1">
    <source>
        <dbReference type="EMBL" id="MYL48108.1"/>
    </source>
</evidence>
<dbReference type="Proteomes" id="UP000447393">
    <property type="component" value="Unassembled WGS sequence"/>
</dbReference>
<dbReference type="AlphaFoldDB" id="A0A845E9Y1"/>
<dbReference type="PANTHER" id="PTHR37816:SF2">
    <property type="entry name" value="DNA TOPOLOGY MODULATION PROTEIN FLAR-RELATED PROTEIN"/>
    <property type="match status" value="1"/>
</dbReference>
<dbReference type="PANTHER" id="PTHR37816">
    <property type="entry name" value="YALI0E33011P"/>
    <property type="match status" value="1"/>
</dbReference>
<dbReference type="SUPFAM" id="SSF52540">
    <property type="entry name" value="P-loop containing nucleoside triphosphate hydrolases"/>
    <property type="match status" value="1"/>
</dbReference>
<protein>
    <submittedName>
        <fullName evidence="1">DNA topology modulation protein FlaR</fullName>
    </submittedName>
</protein>
<proteinExistence type="predicted"/>
<dbReference type="EMBL" id="WMEZ01000001">
    <property type="protein sequence ID" value="MYL48108.1"/>
    <property type="molecule type" value="Genomic_DNA"/>
</dbReference>
<dbReference type="Pfam" id="PF13238">
    <property type="entry name" value="AAA_18"/>
    <property type="match status" value="1"/>
</dbReference>
<dbReference type="Gene3D" id="3.40.50.300">
    <property type="entry name" value="P-loop containing nucleotide triphosphate hydrolases"/>
    <property type="match status" value="1"/>
</dbReference>
<name>A0A845E9Y1_9BACI</name>
<organism evidence="1 2">
    <name type="scientific">Halobacillus litoralis</name>
    <dbReference type="NCBI Taxonomy" id="45668"/>
    <lineage>
        <taxon>Bacteria</taxon>
        <taxon>Bacillati</taxon>
        <taxon>Bacillota</taxon>
        <taxon>Bacilli</taxon>
        <taxon>Bacillales</taxon>
        <taxon>Bacillaceae</taxon>
        <taxon>Halobacillus</taxon>
    </lineage>
</organism>
<evidence type="ECO:0000313" key="2">
    <source>
        <dbReference type="Proteomes" id="UP000447393"/>
    </source>
</evidence>
<comment type="caution">
    <text evidence="1">The sequence shown here is derived from an EMBL/GenBank/DDBJ whole genome shotgun (WGS) entry which is preliminary data.</text>
</comment>